<dbReference type="AlphaFoldDB" id="A0A432MK71"/>
<comment type="caution">
    <text evidence="5">The sequence shown here is derived from an EMBL/GenBank/DDBJ whole genome shotgun (WGS) entry which is preliminary data.</text>
</comment>
<dbReference type="Pfam" id="PF13517">
    <property type="entry name" value="FG-GAP_3"/>
    <property type="match status" value="3"/>
</dbReference>
<evidence type="ECO:0000313" key="6">
    <source>
        <dbReference type="Proteomes" id="UP000280296"/>
    </source>
</evidence>
<dbReference type="SUPFAM" id="SSF69318">
    <property type="entry name" value="Integrin alpha N-terminal domain"/>
    <property type="match status" value="1"/>
</dbReference>
<name>A0A432MK71_9BACT</name>
<dbReference type="Pfam" id="PF07593">
    <property type="entry name" value="UnbV_ASPIC"/>
    <property type="match status" value="1"/>
</dbReference>
<feature type="compositionally biased region" description="Low complexity" evidence="2">
    <location>
        <begin position="35"/>
        <end position="60"/>
    </location>
</feature>
<feature type="domain" description="ASPIC/UnbV" evidence="4">
    <location>
        <begin position="723"/>
        <end position="795"/>
    </location>
</feature>
<sequence>MPRTRPTCWRARLALAMSLPLLPGCRPGSAPGPAPLTTGSPPAAPAPAGSSSGSPTLSPAERYLDIPPYGTELVDDSGFTSASRYMPPVSDRGDLRQVAEAIRERARRGIAENQALLAAIDPSSRDAPQLRVKFHREIGLLLLYEGRFDEAERRLSLAAEAAEDPLVPVGLRANLEALRGVAALRRGETENCIGCIGPSSCIWPIDEQAVHLLPDGAAEAVDRLSAYLRERPEDLAMRWVLSLALTVLGRDSSGVLPTPDEPADTAIGRFDNVAGPAGLFASGPDMAGGSVFDDFTGDGLPDLFWTTYETETGARLFVNQGDGTFADVSLEAGLDGQILAVNCTHADFDNDGNLDVLLLRGGWENPAPMSLLRNRGGGRFEDVTRAAGLSAPIASQSAAWGDFDRDGLLDLFVCGESRVGGLDAADLFVDPGALDGDDRSRLCRLYRNNGDGTFSDVTARAGVANGRYAKGASWGDLDDDGLPDLYVSNMAAPNRLYRNNGDGTFTDLAPDLGVAAPQDGFACGWFDFDNDGRLDLFATDYSADLLEFVAHQVDSLSHHRQLGVANPGSENPVSATRVGNPRPRLYRNNGDGTFTDCSPSLGLDRIWLPMGANVGDADGDGFLDLYLATGRPGYSYLMPNVLLRNDAGRRFLDATAASGTGHLQKGHGVSFADLEGDGDLDLFVQLGGAVPGDRSYNALFRNPGRSGNWVTLKLIGTRSNRSALGARIRVDVRTPEGSTRSLHRLVSGGLSFGGNALAQTFGLGDAEAIESLTIRWPVAGSGPQVLRDVPMGRTVEVVEPAD</sequence>
<dbReference type="InterPro" id="IPR011519">
    <property type="entry name" value="UnbV_ASPIC"/>
</dbReference>
<reference evidence="5 6" key="1">
    <citation type="submission" date="2018-12" db="EMBL/GenBank/DDBJ databases">
        <authorList>
            <person name="Toschakov S.V."/>
        </authorList>
    </citation>
    <scope>NUCLEOTIDE SEQUENCE [LARGE SCALE GENOMIC DNA]</scope>
    <source>
        <strain evidence="5 6">GM2012</strain>
    </source>
</reference>
<feature type="signal peptide" evidence="3">
    <location>
        <begin position="1"/>
        <end position="30"/>
    </location>
</feature>
<dbReference type="Proteomes" id="UP000280296">
    <property type="component" value="Unassembled WGS sequence"/>
</dbReference>
<reference evidence="5 6" key="2">
    <citation type="submission" date="2019-01" db="EMBL/GenBank/DDBJ databases">
        <title>Tautonia sociabilis, a novel thermotolerant planctomycete of Isosphaeraceae family, isolated from a 4000 m deep subterranean habitat.</title>
        <authorList>
            <person name="Kovaleva O.L."/>
            <person name="Elcheninov A.G."/>
            <person name="Van Heerden E."/>
            <person name="Toshchakov S.V."/>
            <person name="Novikov A."/>
            <person name="Bonch-Osmolovskaya E.A."/>
            <person name="Kublanov I.V."/>
        </authorList>
    </citation>
    <scope>NUCLEOTIDE SEQUENCE [LARGE SCALE GENOMIC DNA]</scope>
    <source>
        <strain evidence="5 6">GM2012</strain>
    </source>
</reference>
<dbReference type="RefSeq" id="WP_126725586.1">
    <property type="nucleotide sequence ID" value="NZ_RYZH01000020.1"/>
</dbReference>
<keyword evidence="1 3" id="KW-0732">Signal</keyword>
<feature type="chain" id="PRO_5019105694" description="ASPIC/UnbV domain-containing protein" evidence="3">
    <location>
        <begin position="31"/>
        <end position="802"/>
    </location>
</feature>
<gene>
    <name evidence="5" type="ORF">TsocGM_11875</name>
</gene>
<feature type="region of interest" description="Disordered" evidence="2">
    <location>
        <begin position="29"/>
        <end position="62"/>
    </location>
</feature>
<evidence type="ECO:0000256" key="2">
    <source>
        <dbReference type="SAM" id="MobiDB-lite"/>
    </source>
</evidence>
<dbReference type="OrthoDB" id="5287961at2"/>
<keyword evidence="6" id="KW-1185">Reference proteome</keyword>
<dbReference type="PANTHER" id="PTHR16026">
    <property type="entry name" value="CARTILAGE ACIDIC PROTEIN 1"/>
    <property type="match status" value="1"/>
</dbReference>
<dbReference type="InterPro" id="IPR028994">
    <property type="entry name" value="Integrin_alpha_N"/>
</dbReference>
<dbReference type="EMBL" id="RYZH01000020">
    <property type="protein sequence ID" value="RUL87528.1"/>
    <property type="molecule type" value="Genomic_DNA"/>
</dbReference>
<proteinExistence type="predicted"/>
<accession>A0A432MK71</accession>
<dbReference type="Gene3D" id="2.130.10.130">
    <property type="entry name" value="Integrin alpha, N-terminal"/>
    <property type="match status" value="1"/>
</dbReference>
<evidence type="ECO:0000313" key="5">
    <source>
        <dbReference type="EMBL" id="RUL87528.1"/>
    </source>
</evidence>
<protein>
    <recommendedName>
        <fullName evidence="4">ASPIC/UnbV domain-containing protein</fullName>
    </recommendedName>
</protein>
<evidence type="ECO:0000256" key="3">
    <source>
        <dbReference type="SAM" id="SignalP"/>
    </source>
</evidence>
<organism evidence="5 6">
    <name type="scientific">Tautonia sociabilis</name>
    <dbReference type="NCBI Taxonomy" id="2080755"/>
    <lineage>
        <taxon>Bacteria</taxon>
        <taxon>Pseudomonadati</taxon>
        <taxon>Planctomycetota</taxon>
        <taxon>Planctomycetia</taxon>
        <taxon>Isosphaerales</taxon>
        <taxon>Isosphaeraceae</taxon>
        <taxon>Tautonia</taxon>
    </lineage>
</organism>
<evidence type="ECO:0000259" key="4">
    <source>
        <dbReference type="Pfam" id="PF07593"/>
    </source>
</evidence>
<evidence type="ECO:0000256" key="1">
    <source>
        <dbReference type="ARBA" id="ARBA00022729"/>
    </source>
</evidence>
<dbReference type="InterPro" id="IPR013517">
    <property type="entry name" value="FG-GAP"/>
</dbReference>
<dbReference type="PANTHER" id="PTHR16026:SF0">
    <property type="entry name" value="CARTILAGE ACIDIC PROTEIN 1"/>
    <property type="match status" value="1"/>
</dbReference>
<feature type="region of interest" description="Disordered" evidence="2">
    <location>
        <begin position="562"/>
        <end position="581"/>
    </location>
</feature>
<dbReference type="InterPro" id="IPR027039">
    <property type="entry name" value="Crtac1"/>
</dbReference>